<evidence type="ECO:0000313" key="1">
    <source>
        <dbReference type="EMBL" id="MYM18837.1"/>
    </source>
</evidence>
<dbReference type="Proteomes" id="UP000469215">
    <property type="component" value="Unassembled WGS sequence"/>
</dbReference>
<dbReference type="EMBL" id="WWEQ01000005">
    <property type="protein sequence ID" value="MYM18837.1"/>
    <property type="molecule type" value="Genomic_DNA"/>
</dbReference>
<evidence type="ECO:0000313" key="2">
    <source>
        <dbReference type="Proteomes" id="UP000469215"/>
    </source>
</evidence>
<sequence length="79" mass="7549">MVFAFAFTALLVLTGLCTSAVVGLRRQRRFLASRADAVDGDGASVGGSGAEAGPAAAGAALPEGLAAEGGPMRAAGTAA</sequence>
<gene>
    <name evidence="1" type="ORF">GSY69_02280</name>
</gene>
<comment type="caution">
    <text evidence="1">The sequence shown here is derived from an EMBL/GenBank/DDBJ whole genome shotgun (WGS) entry which is preliminary data.</text>
</comment>
<dbReference type="RefSeq" id="WP_160952274.1">
    <property type="nucleotide sequence ID" value="NZ_WWEQ01000005.1"/>
</dbReference>
<protein>
    <submittedName>
        <fullName evidence="1">Uncharacterized protein</fullName>
    </submittedName>
</protein>
<organism evidence="1 2">
    <name type="scientific">Brevibacterium rongguiense</name>
    <dbReference type="NCBI Taxonomy" id="2695267"/>
    <lineage>
        <taxon>Bacteria</taxon>
        <taxon>Bacillati</taxon>
        <taxon>Actinomycetota</taxon>
        <taxon>Actinomycetes</taxon>
        <taxon>Micrococcales</taxon>
        <taxon>Brevibacteriaceae</taxon>
        <taxon>Brevibacterium</taxon>
    </lineage>
</organism>
<name>A0A6N9H443_9MICO</name>
<dbReference type="AlphaFoldDB" id="A0A6N9H443"/>
<reference evidence="1 2" key="1">
    <citation type="submission" date="2020-01" db="EMBL/GenBank/DDBJ databases">
        <authorList>
            <person name="Deng T."/>
        </authorList>
    </citation>
    <scope>NUCLEOTIDE SEQUENCE [LARGE SCALE GENOMIC DNA]</scope>
    <source>
        <strain evidence="1 2">5221</strain>
    </source>
</reference>
<keyword evidence="2" id="KW-1185">Reference proteome</keyword>
<accession>A0A6N9H443</accession>
<proteinExistence type="predicted"/>